<name>A0ABX2F6A3_9PSEU</name>
<dbReference type="InterPro" id="IPR041916">
    <property type="entry name" value="Anti_sigma_zinc_sf"/>
</dbReference>
<sequence length="590" mass="60779">MIGHPDEREMERWRSSDAAVMRADLDRALGLDTGSLPAGTEDAAPRRPADRPASRPPRARPTASVRPADREPDVTRWGDTAKEAPRQPSDAELIEAVRGGTIQAYAQLYTRHVHAAQNLARQVARSPVEAEDLVSDAFAKVLASLLAGGGPDSAFRPYLLTALRHTAYDKTRRDRKVELADDVEAVTGVERVTSLPFHDTAVTQLDRSLVVRAFASLPERWQTVLWHTEIEGQAPAEIAPLLGLTPNSVSATAYRAREGLRKAYLQAHVTHNPPERCRAAAAKLGSWTRSGLSRRETAQVEAHLDGCVECRALAAELADVNGALRGVVAPLVLGVGTAGYLAAGTGKAAAAVSLAASSSTSVLPWLGAATSTAVLVIAITSGADAPNQSIGPTTVAEPPPVSSTSGPTTAAATGPAVSATLTPKATPPPPPVTAAPAAGQPSAASPRNTPGAGTATPALTLTVPSGFTTSTGGPPTTLPITIRNSGTAPAPPPTLTLSLPDDVKVVGPGNNLLGKPLLQMDGAAQQTVSCPAGKDTVVCAADQQVAPGDSVTFVFRLLAGPKAVSGTITATTDSAVPLRTEVPVTITPKK</sequence>
<dbReference type="Gene3D" id="1.10.10.10">
    <property type="entry name" value="Winged helix-like DNA-binding domain superfamily/Winged helix DNA-binding domain"/>
    <property type="match status" value="1"/>
</dbReference>
<dbReference type="InterPro" id="IPR036388">
    <property type="entry name" value="WH-like_DNA-bd_sf"/>
</dbReference>
<dbReference type="InterPro" id="IPR013249">
    <property type="entry name" value="RNA_pol_sigma70_r4_t2"/>
</dbReference>
<feature type="domain" description="Putative zinc-finger" evidence="9">
    <location>
        <begin position="277"/>
        <end position="311"/>
    </location>
</feature>
<feature type="compositionally biased region" description="Low complexity" evidence="6">
    <location>
        <begin position="402"/>
        <end position="424"/>
    </location>
</feature>
<comment type="caution">
    <text evidence="10">The sequence shown here is derived from an EMBL/GenBank/DDBJ whole genome shotgun (WGS) entry which is preliminary data.</text>
</comment>
<gene>
    <name evidence="10" type="ORF">GC106_41090</name>
</gene>
<dbReference type="InterPro" id="IPR014284">
    <property type="entry name" value="RNA_pol_sigma-70_dom"/>
</dbReference>
<dbReference type="Gene3D" id="1.10.1740.10">
    <property type="match status" value="1"/>
</dbReference>
<protein>
    <submittedName>
        <fullName evidence="10">RNA polymerase subunit sigma</fullName>
    </submittedName>
</protein>
<feature type="region of interest" description="Disordered" evidence="6">
    <location>
        <begin position="386"/>
        <end position="489"/>
    </location>
</feature>
<dbReference type="InterPro" id="IPR013325">
    <property type="entry name" value="RNA_pol_sigma_r2"/>
</dbReference>
<dbReference type="NCBIfam" id="TIGR02937">
    <property type="entry name" value="sigma70-ECF"/>
    <property type="match status" value="1"/>
</dbReference>
<dbReference type="Pfam" id="PF08281">
    <property type="entry name" value="Sigma70_r4_2"/>
    <property type="match status" value="1"/>
</dbReference>
<dbReference type="PANTHER" id="PTHR43133:SF8">
    <property type="entry name" value="RNA POLYMERASE SIGMA FACTOR HI_1459-RELATED"/>
    <property type="match status" value="1"/>
</dbReference>
<dbReference type="PANTHER" id="PTHR43133">
    <property type="entry name" value="RNA POLYMERASE ECF-TYPE SIGMA FACTO"/>
    <property type="match status" value="1"/>
</dbReference>
<keyword evidence="3" id="KW-0731">Sigma factor</keyword>
<dbReference type="Proteomes" id="UP000763557">
    <property type="component" value="Unassembled WGS sequence"/>
</dbReference>
<dbReference type="SUPFAM" id="SSF88946">
    <property type="entry name" value="Sigma2 domain of RNA polymerase sigma factors"/>
    <property type="match status" value="1"/>
</dbReference>
<accession>A0ABX2F6A3</accession>
<evidence type="ECO:0000256" key="6">
    <source>
        <dbReference type="SAM" id="MobiDB-lite"/>
    </source>
</evidence>
<reference evidence="10 11" key="1">
    <citation type="submission" date="2020-01" db="EMBL/GenBank/DDBJ databases">
        <title>Kibdelosporangium persica a novel Actinomycetes from a hot desert in Iran.</title>
        <authorList>
            <person name="Safaei N."/>
            <person name="Zaburannyi N."/>
            <person name="Mueller R."/>
            <person name="Wink J."/>
        </authorList>
    </citation>
    <scope>NUCLEOTIDE SEQUENCE [LARGE SCALE GENOMIC DNA]</scope>
    <source>
        <strain evidence="10 11">4NS15</strain>
    </source>
</reference>
<feature type="domain" description="RNA polymerase sigma-70 region 2" evidence="7">
    <location>
        <begin position="108"/>
        <end position="176"/>
    </location>
</feature>
<dbReference type="InterPro" id="IPR013324">
    <property type="entry name" value="RNA_pol_sigma_r3/r4-like"/>
</dbReference>
<evidence type="ECO:0000259" key="8">
    <source>
        <dbReference type="Pfam" id="PF08281"/>
    </source>
</evidence>
<evidence type="ECO:0000313" key="11">
    <source>
        <dbReference type="Proteomes" id="UP000763557"/>
    </source>
</evidence>
<organism evidence="10 11">
    <name type="scientific">Kibdelosporangium persicum</name>
    <dbReference type="NCBI Taxonomy" id="2698649"/>
    <lineage>
        <taxon>Bacteria</taxon>
        <taxon>Bacillati</taxon>
        <taxon>Actinomycetota</taxon>
        <taxon>Actinomycetes</taxon>
        <taxon>Pseudonocardiales</taxon>
        <taxon>Pseudonocardiaceae</taxon>
        <taxon>Kibdelosporangium</taxon>
    </lineage>
</organism>
<dbReference type="Pfam" id="PF04542">
    <property type="entry name" value="Sigma70_r2"/>
    <property type="match status" value="1"/>
</dbReference>
<feature type="region of interest" description="Disordered" evidence="6">
    <location>
        <begin position="28"/>
        <end position="90"/>
    </location>
</feature>
<dbReference type="Pfam" id="PF13490">
    <property type="entry name" value="zf-HC2"/>
    <property type="match status" value="1"/>
</dbReference>
<evidence type="ECO:0000256" key="1">
    <source>
        <dbReference type="ARBA" id="ARBA00010641"/>
    </source>
</evidence>
<keyword evidence="5" id="KW-0804">Transcription</keyword>
<dbReference type="InterPro" id="IPR007627">
    <property type="entry name" value="RNA_pol_sigma70_r2"/>
</dbReference>
<evidence type="ECO:0000256" key="4">
    <source>
        <dbReference type="ARBA" id="ARBA00023125"/>
    </source>
</evidence>
<keyword evidence="2" id="KW-0805">Transcription regulation</keyword>
<keyword evidence="11" id="KW-1185">Reference proteome</keyword>
<dbReference type="InterPro" id="IPR039425">
    <property type="entry name" value="RNA_pol_sigma-70-like"/>
</dbReference>
<proteinExistence type="inferred from homology"/>
<dbReference type="InterPro" id="IPR027383">
    <property type="entry name" value="Znf_put"/>
</dbReference>
<dbReference type="EMBL" id="JAAATY010000012">
    <property type="protein sequence ID" value="NRN66876.1"/>
    <property type="molecule type" value="Genomic_DNA"/>
</dbReference>
<dbReference type="SUPFAM" id="SSF88659">
    <property type="entry name" value="Sigma3 and sigma4 domains of RNA polymerase sigma factors"/>
    <property type="match status" value="1"/>
</dbReference>
<comment type="similarity">
    <text evidence="1">Belongs to the sigma-70 factor family. ECF subfamily.</text>
</comment>
<evidence type="ECO:0000256" key="2">
    <source>
        <dbReference type="ARBA" id="ARBA00023015"/>
    </source>
</evidence>
<evidence type="ECO:0000313" key="10">
    <source>
        <dbReference type="EMBL" id="NRN66876.1"/>
    </source>
</evidence>
<feature type="compositionally biased region" description="Low complexity" evidence="6">
    <location>
        <begin position="434"/>
        <end position="481"/>
    </location>
</feature>
<feature type="compositionally biased region" description="Basic and acidic residues" evidence="6">
    <location>
        <begin position="43"/>
        <end position="53"/>
    </location>
</feature>
<keyword evidence="4" id="KW-0238">DNA-binding</keyword>
<evidence type="ECO:0000256" key="5">
    <source>
        <dbReference type="ARBA" id="ARBA00023163"/>
    </source>
</evidence>
<evidence type="ECO:0000256" key="3">
    <source>
        <dbReference type="ARBA" id="ARBA00023082"/>
    </source>
</evidence>
<feature type="compositionally biased region" description="Basic and acidic residues" evidence="6">
    <location>
        <begin position="67"/>
        <end position="85"/>
    </location>
</feature>
<evidence type="ECO:0000259" key="9">
    <source>
        <dbReference type="Pfam" id="PF13490"/>
    </source>
</evidence>
<feature type="domain" description="RNA polymerase sigma factor 70 region 4 type 2" evidence="8">
    <location>
        <begin position="210"/>
        <end position="258"/>
    </location>
</feature>
<dbReference type="Gene3D" id="1.10.10.1320">
    <property type="entry name" value="Anti-sigma factor, zinc-finger domain"/>
    <property type="match status" value="1"/>
</dbReference>
<evidence type="ECO:0000259" key="7">
    <source>
        <dbReference type="Pfam" id="PF04542"/>
    </source>
</evidence>